<dbReference type="AlphaFoldDB" id="A0A0D2PBZ0"/>
<keyword evidence="2" id="KW-1185">Reference proteome</keyword>
<evidence type="ECO:0000313" key="2">
    <source>
        <dbReference type="Proteomes" id="UP000054270"/>
    </source>
</evidence>
<organism evidence="1 2">
    <name type="scientific">Hypholoma sublateritium (strain FD-334 SS-4)</name>
    <dbReference type="NCBI Taxonomy" id="945553"/>
    <lineage>
        <taxon>Eukaryota</taxon>
        <taxon>Fungi</taxon>
        <taxon>Dikarya</taxon>
        <taxon>Basidiomycota</taxon>
        <taxon>Agaricomycotina</taxon>
        <taxon>Agaricomycetes</taxon>
        <taxon>Agaricomycetidae</taxon>
        <taxon>Agaricales</taxon>
        <taxon>Agaricineae</taxon>
        <taxon>Strophariaceae</taxon>
        <taxon>Hypholoma</taxon>
    </lineage>
</organism>
<evidence type="ECO:0000313" key="1">
    <source>
        <dbReference type="EMBL" id="KJA17805.1"/>
    </source>
</evidence>
<proteinExistence type="predicted"/>
<gene>
    <name evidence="1" type="ORF">HYPSUDRAFT_205905</name>
</gene>
<dbReference type="Gene3D" id="1.20.1280.50">
    <property type="match status" value="1"/>
</dbReference>
<dbReference type="Proteomes" id="UP000054270">
    <property type="component" value="Unassembled WGS sequence"/>
</dbReference>
<dbReference type="OrthoDB" id="2985369at2759"/>
<sequence length="472" mass="54108">MSSIADDPPIHRLSHDLLLHIFEQNAHMFADDNALITTCITSQVCQTWRYLLLATPFLWGRLLDFDVLARSTGDGYWGDELSRNPREEEDYANQPQALHFLKTIQDNLHRLEILVVNLDAVEYVRHHGSWNKLVSLPAPQLQSFDLTVLSDRDGRRTPFGGVYFSPPASFADDAPRLRKFRAVQFAFNLQAPWVCCLREVYIEHSTSLSATLNALATTENLECLGLHAVWVAEDDEHLQTVHLHKLKELHLDSLHPSVCGILLDHLRIPSECALQYTLRLSTHWFADNVDNNFETALTAVIRRLSECARGYFLKKVPINLLFHYDENLLCITTHVQDDFNGFHLHIESPLLPHPKQIMATFLSEFTLPEFSHVTELHLEIAFNDKNISLLPFLGCLSSIRTLTTCCWDPDFFKFLKEKLDSPRSVLPLLRTIKMQKPRPPPSLSVENYLKDVDLSEFMDALDGYPVEVVFSR</sequence>
<name>A0A0D2PBZ0_HYPSF</name>
<protein>
    <recommendedName>
        <fullName evidence="3">F-box domain-containing protein</fullName>
    </recommendedName>
</protein>
<evidence type="ECO:0008006" key="3">
    <source>
        <dbReference type="Google" id="ProtNLM"/>
    </source>
</evidence>
<dbReference type="EMBL" id="KN817598">
    <property type="protein sequence ID" value="KJA17805.1"/>
    <property type="molecule type" value="Genomic_DNA"/>
</dbReference>
<reference evidence="2" key="1">
    <citation type="submission" date="2014-04" db="EMBL/GenBank/DDBJ databases">
        <title>Evolutionary Origins and Diversification of the Mycorrhizal Mutualists.</title>
        <authorList>
            <consortium name="DOE Joint Genome Institute"/>
            <consortium name="Mycorrhizal Genomics Consortium"/>
            <person name="Kohler A."/>
            <person name="Kuo A."/>
            <person name="Nagy L.G."/>
            <person name="Floudas D."/>
            <person name="Copeland A."/>
            <person name="Barry K.W."/>
            <person name="Cichocki N."/>
            <person name="Veneault-Fourrey C."/>
            <person name="LaButti K."/>
            <person name="Lindquist E.A."/>
            <person name="Lipzen A."/>
            <person name="Lundell T."/>
            <person name="Morin E."/>
            <person name="Murat C."/>
            <person name="Riley R."/>
            <person name="Ohm R."/>
            <person name="Sun H."/>
            <person name="Tunlid A."/>
            <person name="Henrissat B."/>
            <person name="Grigoriev I.V."/>
            <person name="Hibbett D.S."/>
            <person name="Martin F."/>
        </authorList>
    </citation>
    <scope>NUCLEOTIDE SEQUENCE [LARGE SCALE GENOMIC DNA]</scope>
    <source>
        <strain evidence="2">FD-334 SS-4</strain>
    </source>
</reference>
<accession>A0A0D2PBZ0</accession>